<sequence>MDRKAPRTRLSAYLRSVKEGKLVNFTSLEQELKKRAISSSDLHDCFTVEMVKPKKYRVHIQDEAIFDSLYSRFVNSSTETRTGAAFAGDSHRTQVSGSFLLLRNMKTPRPVAVWFEAGTFFCPVEQSRYALLVENLENYIATDQMVSFMAECGVVVESGQIDIIYASGNQITNKLHSPFLGQYQKVYCLFDVDLGALKIYKALSAMLPNAGLRFVYPENVAQRLEYSERKMSLSERAELLNYKGLSVYLDELILHMRETGNKLEQETYLEFSE</sequence>
<name>A0ABT9EPJ0_9GAMM</name>
<organism evidence="1 2">
    <name type="scientific">Neptunomonas phycophila</name>
    <dbReference type="NCBI Taxonomy" id="1572645"/>
    <lineage>
        <taxon>Bacteria</taxon>
        <taxon>Pseudomonadati</taxon>
        <taxon>Pseudomonadota</taxon>
        <taxon>Gammaproteobacteria</taxon>
        <taxon>Oceanospirillales</taxon>
        <taxon>Oceanospirillaceae</taxon>
        <taxon>Neptunomonas</taxon>
    </lineage>
</organism>
<evidence type="ECO:0000313" key="2">
    <source>
        <dbReference type="Proteomes" id="UP001177341"/>
    </source>
</evidence>
<evidence type="ECO:0000313" key="1">
    <source>
        <dbReference type="EMBL" id="MDP2520984.1"/>
    </source>
</evidence>
<proteinExistence type="predicted"/>
<gene>
    <name evidence="1" type="ORF">Q8W30_00255</name>
</gene>
<reference evidence="1" key="1">
    <citation type="submission" date="2023-07" db="EMBL/GenBank/DDBJ databases">
        <title>Genome content predicts the carbon catabolic preferences of heterotrophic bacteria.</title>
        <authorList>
            <person name="Gralka M."/>
        </authorList>
    </citation>
    <scope>NUCLEOTIDE SEQUENCE</scope>
    <source>
        <strain evidence="1">5G01</strain>
    </source>
</reference>
<keyword evidence="2" id="KW-1185">Reference proteome</keyword>
<evidence type="ECO:0008006" key="3">
    <source>
        <dbReference type="Google" id="ProtNLM"/>
    </source>
</evidence>
<protein>
    <recommendedName>
        <fullName evidence="3">Wadjet protein JetD C-terminal domain-containing protein</fullName>
    </recommendedName>
</protein>
<dbReference type="RefSeq" id="WP_305449947.1">
    <property type="nucleotide sequence ID" value="NZ_CAXHZV010000014.1"/>
</dbReference>
<dbReference type="EMBL" id="JAUYVO010000001">
    <property type="protein sequence ID" value="MDP2520984.1"/>
    <property type="molecule type" value="Genomic_DNA"/>
</dbReference>
<comment type="caution">
    <text evidence="1">The sequence shown here is derived from an EMBL/GenBank/DDBJ whole genome shotgun (WGS) entry which is preliminary data.</text>
</comment>
<accession>A0ABT9EPJ0</accession>
<dbReference type="Proteomes" id="UP001177341">
    <property type="component" value="Unassembled WGS sequence"/>
</dbReference>